<evidence type="ECO:0000256" key="1">
    <source>
        <dbReference type="ARBA" id="ARBA00023015"/>
    </source>
</evidence>
<dbReference type="Proteomes" id="UP000631576">
    <property type="component" value="Unassembled WGS sequence"/>
</dbReference>
<dbReference type="Gene3D" id="1.10.10.60">
    <property type="entry name" value="Homeodomain-like"/>
    <property type="match status" value="2"/>
</dbReference>
<name>A0ABR7G5G8_9FIRM</name>
<gene>
    <name evidence="5" type="ORF">H8S40_03695</name>
</gene>
<dbReference type="PANTHER" id="PTHR43280:SF28">
    <property type="entry name" value="HTH-TYPE TRANSCRIPTIONAL ACTIVATOR RHAS"/>
    <property type="match status" value="1"/>
</dbReference>
<dbReference type="PROSITE" id="PS01124">
    <property type="entry name" value="HTH_ARAC_FAMILY_2"/>
    <property type="match status" value="1"/>
</dbReference>
<accession>A0ABR7G5G8</accession>
<dbReference type="SUPFAM" id="SSF46689">
    <property type="entry name" value="Homeodomain-like"/>
    <property type="match status" value="2"/>
</dbReference>
<keyword evidence="3" id="KW-0804">Transcription</keyword>
<dbReference type="PROSITE" id="PS00041">
    <property type="entry name" value="HTH_ARAC_FAMILY_1"/>
    <property type="match status" value="1"/>
</dbReference>
<evidence type="ECO:0000256" key="2">
    <source>
        <dbReference type="ARBA" id="ARBA00023125"/>
    </source>
</evidence>
<dbReference type="PANTHER" id="PTHR43280">
    <property type="entry name" value="ARAC-FAMILY TRANSCRIPTIONAL REGULATOR"/>
    <property type="match status" value="1"/>
</dbReference>
<dbReference type="InterPro" id="IPR009057">
    <property type="entry name" value="Homeodomain-like_sf"/>
</dbReference>
<evidence type="ECO:0000313" key="6">
    <source>
        <dbReference type="Proteomes" id="UP000631576"/>
    </source>
</evidence>
<dbReference type="InterPro" id="IPR018060">
    <property type="entry name" value="HTH_AraC"/>
</dbReference>
<dbReference type="EMBL" id="JACOPE010000001">
    <property type="protein sequence ID" value="MBC5682682.1"/>
    <property type="molecule type" value="Genomic_DNA"/>
</dbReference>
<reference evidence="5 6" key="1">
    <citation type="submission" date="2020-08" db="EMBL/GenBank/DDBJ databases">
        <title>Genome public.</title>
        <authorList>
            <person name="Liu C."/>
            <person name="Sun Q."/>
        </authorList>
    </citation>
    <scope>NUCLEOTIDE SEQUENCE [LARGE SCALE GENOMIC DNA]</scope>
    <source>
        <strain evidence="5 6">NSJ-13</strain>
    </source>
</reference>
<protein>
    <submittedName>
        <fullName evidence="5">Helix-turn-helix transcriptional regulator</fullName>
    </submittedName>
</protein>
<comment type="caution">
    <text evidence="5">The sequence shown here is derived from an EMBL/GenBank/DDBJ whole genome shotgun (WGS) entry which is preliminary data.</text>
</comment>
<organism evidence="5 6">
    <name type="scientific">Ruminococcus hominis</name>
    <dbReference type="NCBI Taxonomy" id="2763065"/>
    <lineage>
        <taxon>Bacteria</taxon>
        <taxon>Bacillati</taxon>
        <taxon>Bacillota</taxon>
        <taxon>Clostridia</taxon>
        <taxon>Eubacteriales</taxon>
        <taxon>Oscillospiraceae</taxon>
        <taxon>Ruminococcus</taxon>
    </lineage>
</organism>
<keyword evidence="1" id="KW-0805">Transcription regulation</keyword>
<feature type="domain" description="HTH araC/xylS-type" evidence="4">
    <location>
        <begin position="300"/>
        <end position="398"/>
    </location>
</feature>
<keyword evidence="2" id="KW-0238">DNA-binding</keyword>
<evidence type="ECO:0000259" key="4">
    <source>
        <dbReference type="PROSITE" id="PS01124"/>
    </source>
</evidence>
<dbReference type="SMART" id="SM00342">
    <property type="entry name" value="HTH_ARAC"/>
    <property type="match status" value="1"/>
</dbReference>
<keyword evidence="6" id="KW-1185">Reference proteome</keyword>
<evidence type="ECO:0000256" key="3">
    <source>
        <dbReference type="ARBA" id="ARBA00023163"/>
    </source>
</evidence>
<evidence type="ECO:0000313" key="5">
    <source>
        <dbReference type="EMBL" id="MBC5682682.1"/>
    </source>
</evidence>
<dbReference type="RefSeq" id="WP_117991517.1">
    <property type="nucleotide sequence ID" value="NZ_JACOPE010000001.1"/>
</dbReference>
<dbReference type="Pfam" id="PF12833">
    <property type="entry name" value="HTH_18"/>
    <property type="match status" value="1"/>
</dbReference>
<proteinExistence type="predicted"/>
<dbReference type="InterPro" id="IPR018062">
    <property type="entry name" value="HTH_AraC-typ_CS"/>
</dbReference>
<sequence length="401" mass="46240">METKDKISFFLELINCNYELHHWSFDLDFNLLETDWENALFSCDFFEFVNFKDLLFQHLSEKKYVPVVLETDASLMWIAGFQLENGNPVRIHIVGPVFCGQNDHLLLQKKLDSYELSVKLRIAILSIFEKIPTVPSNIVIQYAVMLHYCLNQQRIAMNEVVFLSNNPSGQEKVAVKSTSHAGIWANEQLFCQMLADGNLKYKEVLQKSYTLSHGVKANIGDALRSHKNNCLVLLTLCSRSCIYGGLSPDIAYDLNDYYAKKIECCKSMADTNRLCSEMLDDYVSRVQEMKNNPSVSNLMRNACEYIKNHLTEEISIADLANNTGYTEYYFSHKFKKEIGNSVKEYVQKNKIERAKSLLSSTEKTIQGISDELAFSTRSYFYTCFQKMTGMSPTEYRKIYRK</sequence>